<gene>
    <name evidence="2" type="ORF">HDF08_003810</name>
</gene>
<protein>
    <submittedName>
        <fullName evidence="2">Uncharacterized protein</fullName>
    </submittedName>
</protein>
<dbReference type="Proteomes" id="UP000564385">
    <property type="component" value="Unassembled WGS sequence"/>
</dbReference>
<comment type="caution">
    <text evidence="2">The sequence shown here is derived from an EMBL/GenBank/DDBJ whole genome shotgun (WGS) entry which is preliminary data.</text>
</comment>
<feature type="compositionally biased region" description="Basic and acidic residues" evidence="1">
    <location>
        <begin position="18"/>
        <end position="34"/>
    </location>
</feature>
<accession>A0A852VKJ9</accession>
<dbReference type="AlphaFoldDB" id="A0A852VKJ9"/>
<evidence type="ECO:0000313" key="2">
    <source>
        <dbReference type="EMBL" id="NYF91691.1"/>
    </source>
</evidence>
<evidence type="ECO:0000256" key="1">
    <source>
        <dbReference type="SAM" id="MobiDB-lite"/>
    </source>
</evidence>
<proteinExistence type="predicted"/>
<feature type="compositionally biased region" description="Basic and acidic residues" evidence="1">
    <location>
        <begin position="1"/>
        <end position="10"/>
    </location>
</feature>
<feature type="region of interest" description="Disordered" evidence="1">
    <location>
        <begin position="1"/>
        <end position="36"/>
    </location>
</feature>
<sequence>MRTPDKKMHPEPYMFAGDDDRSAHRAEVQRKGEAGGRGAPVYQWRFIHVPRSKARARPDYHLPLMGLFRRAAVRQIVTDSPVEIPDNVSTEATESVPPLTLLSLADSAFLLAYRGARSDVRFRGYFPIEIIFPLTIG</sequence>
<organism evidence="2 3">
    <name type="scientific">Tunturiibacter lichenicola</name>
    <dbReference type="NCBI Taxonomy" id="2051959"/>
    <lineage>
        <taxon>Bacteria</taxon>
        <taxon>Pseudomonadati</taxon>
        <taxon>Acidobacteriota</taxon>
        <taxon>Terriglobia</taxon>
        <taxon>Terriglobales</taxon>
        <taxon>Acidobacteriaceae</taxon>
        <taxon>Tunturiibacter</taxon>
    </lineage>
</organism>
<name>A0A852VKJ9_9BACT</name>
<evidence type="ECO:0000313" key="3">
    <source>
        <dbReference type="Proteomes" id="UP000564385"/>
    </source>
</evidence>
<reference evidence="2 3" key="1">
    <citation type="submission" date="2020-07" db="EMBL/GenBank/DDBJ databases">
        <title>Genomic Encyclopedia of Type Strains, Phase IV (KMG-V): Genome sequencing to study the core and pangenomes of soil and plant-associated prokaryotes.</title>
        <authorList>
            <person name="Whitman W."/>
        </authorList>
    </citation>
    <scope>NUCLEOTIDE SEQUENCE [LARGE SCALE GENOMIC DNA]</scope>
    <source>
        <strain evidence="2 3">M8UP22</strain>
    </source>
</reference>
<dbReference type="EMBL" id="JACCCU010000003">
    <property type="protein sequence ID" value="NYF91691.1"/>
    <property type="molecule type" value="Genomic_DNA"/>
</dbReference>